<feature type="transmembrane region" description="Helical" evidence="6">
    <location>
        <begin position="63"/>
        <end position="82"/>
    </location>
</feature>
<dbReference type="InterPro" id="IPR002794">
    <property type="entry name" value="DUF92_TMEM19"/>
</dbReference>
<comment type="subcellular location">
    <subcellularLocation>
        <location evidence="1">Membrane</location>
        <topology evidence="1">Multi-pass membrane protein</topology>
    </subcellularLocation>
</comment>
<keyword evidence="8" id="KW-1185">Reference proteome</keyword>
<feature type="transmembrane region" description="Helical" evidence="6">
    <location>
        <begin position="235"/>
        <end position="264"/>
    </location>
</feature>
<dbReference type="RefSeq" id="WP_276238829.1">
    <property type="nucleotide sequence ID" value="NZ_CP119989.1"/>
</dbReference>
<feature type="transmembrane region" description="Helical" evidence="6">
    <location>
        <begin position="89"/>
        <end position="105"/>
    </location>
</feature>
<feature type="transmembrane region" description="Helical" evidence="6">
    <location>
        <begin position="408"/>
        <end position="430"/>
    </location>
</feature>
<dbReference type="GO" id="GO:0016020">
    <property type="term" value="C:membrane"/>
    <property type="evidence" value="ECO:0007669"/>
    <property type="project" value="UniProtKB-SubCell"/>
</dbReference>
<comment type="similarity">
    <text evidence="2">Belongs to the TMEM19 family.</text>
</comment>
<evidence type="ECO:0000256" key="6">
    <source>
        <dbReference type="SAM" id="Phobius"/>
    </source>
</evidence>
<dbReference type="Pfam" id="PF01940">
    <property type="entry name" value="DUF92"/>
    <property type="match status" value="1"/>
</dbReference>
<evidence type="ECO:0000256" key="5">
    <source>
        <dbReference type="ARBA" id="ARBA00023136"/>
    </source>
</evidence>
<accession>A0ABD5WVG1</accession>
<proteinExistence type="inferred from homology"/>
<feature type="transmembrane region" description="Helical" evidence="6">
    <location>
        <begin position="178"/>
        <end position="198"/>
    </location>
</feature>
<name>A0ABD5WVG1_9EURY</name>
<feature type="transmembrane region" description="Helical" evidence="6">
    <location>
        <begin position="205"/>
        <end position="223"/>
    </location>
</feature>
<reference evidence="7 8" key="1">
    <citation type="journal article" date="2019" name="Int. J. Syst. Evol. Microbiol.">
        <title>The Global Catalogue of Microorganisms (GCM) 10K type strain sequencing project: providing services to taxonomists for standard genome sequencing and annotation.</title>
        <authorList>
            <consortium name="The Broad Institute Genomics Platform"/>
            <consortium name="The Broad Institute Genome Sequencing Center for Infectious Disease"/>
            <person name="Wu L."/>
            <person name="Ma J."/>
        </authorList>
    </citation>
    <scope>NUCLEOTIDE SEQUENCE [LARGE SCALE GENOMIC DNA]</scope>
    <source>
        <strain evidence="7 8">DT55</strain>
    </source>
</reference>
<evidence type="ECO:0000256" key="3">
    <source>
        <dbReference type="ARBA" id="ARBA00022692"/>
    </source>
</evidence>
<gene>
    <name evidence="7" type="ORF">ACFQKD_05260</name>
</gene>
<evidence type="ECO:0000256" key="4">
    <source>
        <dbReference type="ARBA" id="ARBA00022989"/>
    </source>
</evidence>
<organism evidence="7 8">
    <name type="scientific">Halobaculum marinum</name>
    <dbReference type="NCBI Taxonomy" id="3031996"/>
    <lineage>
        <taxon>Archaea</taxon>
        <taxon>Methanobacteriati</taxon>
        <taxon>Methanobacteriota</taxon>
        <taxon>Stenosarchaea group</taxon>
        <taxon>Halobacteria</taxon>
        <taxon>Halobacteriales</taxon>
        <taxon>Haloferacaceae</taxon>
        <taxon>Halobaculum</taxon>
    </lineage>
</organism>
<evidence type="ECO:0000256" key="1">
    <source>
        <dbReference type="ARBA" id="ARBA00004141"/>
    </source>
</evidence>
<keyword evidence="5 6" id="KW-0472">Membrane</keyword>
<dbReference type="AlphaFoldDB" id="A0ABD5WVG1"/>
<feature type="transmembrane region" description="Helical" evidence="6">
    <location>
        <begin position="442"/>
        <end position="463"/>
    </location>
</feature>
<protein>
    <submittedName>
        <fullName evidence="7">DUF92 domain-containing protein</fullName>
    </submittedName>
</protein>
<feature type="transmembrane region" description="Helical" evidence="6">
    <location>
        <begin position="152"/>
        <end position="172"/>
    </location>
</feature>
<evidence type="ECO:0000313" key="8">
    <source>
        <dbReference type="Proteomes" id="UP001596388"/>
    </source>
</evidence>
<sequence length="494" mass="49038">MRHRLRRAGAFAVVASAVLAAPALGRAAAVPFAAVAVLAAFVVDEGRFFDLFAQPGDYEDRRLNGLAGFALAATALGVLTALPQAPMPTTVYAAAVLTLAYGVLGREFVRESTSDEFATTTAFTVVAFVAATLGQVAVAVAGDAFDPAEVPAYVFLAATAALVAALLRSVLFPRDDPIVMVSVGFLLWLLSALVAAGGVAVTPTLVAAGLAVTVGLGIVSYVLQTASVSGMLTGVLLGFMTVVLGGFGWFAVLISFFAIGGLAAKFRFEEKDARGVAEGNDGARGAGNVLGNSGVALLAVTAYAAARAVVPDTTVVTLLAFAFAGSVAAAMADTLSSEFGGLFDSPRLVTTLRPVEPGTDGAVTWQGEVAGLAGAALVALIAALAMPLGTGVVPTPGVSVGATGGSVLPVLVAVAGAGFVGMTVDSLLGATVEGDELGNQAVNTLATLSGAVAGVALALLVGATPLPSSSALTGLANAFALLEPAYWTLLALVA</sequence>
<dbReference type="Proteomes" id="UP001596388">
    <property type="component" value="Unassembled WGS sequence"/>
</dbReference>
<dbReference type="PANTHER" id="PTHR13353:SF5">
    <property type="entry name" value="TRANSMEMBRANE PROTEIN 19"/>
    <property type="match status" value="1"/>
</dbReference>
<evidence type="ECO:0000313" key="7">
    <source>
        <dbReference type="EMBL" id="MFC7096708.1"/>
    </source>
</evidence>
<dbReference type="EMBL" id="JBHTAG010000002">
    <property type="protein sequence ID" value="MFC7096708.1"/>
    <property type="molecule type" value="Genomic_DNA"/>
</dbReference>
<dbReference type="GeneID" id="79269401"/>
<comment type="caution">
    <text evidence="7">The sequence shown here is derived from an EMBL/GenBank/DDBJ whole genome shotgun (WGS) entry which is preliminary data.</text>
</comment>
<dbReference type="PANTHER" id="PTHR13353">
    <property type="entry name" value="TRANSMEMBRANE PROTEIN 19"/>
    <property type="match status" value="1"/>
</dbReference>
<keyword evidence="3 6" id="KW-0812">Transmembrane</keyword>
<feature type="transmembrane region" description="Helical" evidence="6">
    <location>
        <begin position="475"/>
        <end position="493"/>
    </location>
</feature>
<evidence type="ECO:0000256" key="2">
    <source>
        <dbReference type="ARBA" id="ARBA00009012"/>
    </source>
</evidence>
<feature type="transmembrane region" description="Helical" evidence="6">
    <location>
        <begin position="117"/>
        <end position="140"/>
    </location>
</feature>
<feature type="transmembrane region" description="Helical" evidence="6">
    <location>
        <begin position="369"/>
        <end position="388"/>
    </location>
</feature>
<keyword evidence="4 6" id="KW-1133">Transmembrane helix</keyword>